<comment type="caution">
    <text evidence="2">The sequence shown here is derived from an EMBL/GenBank/DDBJ whole genome shotgun (WGS) entry which is preliminary data.</text>
</comment>
<name>A0A4Q0VJN7_9LACO</name>
<sequence>MKRKVILAAIVVVVVAAIFFPSTAWMRQKITHYKSAYRTPLDPTIMVPGSSASQDRFDTLITQLREETKTAHSVLKVKVATNGHLSYTGAIKRGDNHPFIVIAFDNNRDGYVNINKQAKWLAIAFKDLVKPYHFNHFSALGHSNGGLILSLFLEQNEQQLKSVTIDRLMTIATPYNMESNSTTERTAMLKELIAGRTRLPKKLVVYSVAGTENYSSDGTVPANSVNQGKYLFQNHVAHYTQITVTGDDTTHSDLPQNKQIVLLIRQYLLKENVPSRAPTKKRRTITPTVATREIDGGGETP</sequence>
<dbReference type="SUPFAM" id="SSF53474">
    <property type="entry name" value="alpha/beta-Hydrolases"/>
    <property type="match status" value="1"/>
</dbReference>
<proteinExistence type="predicted"/>
<dbReference type="OrthoDB" id="2157689at2"/>
<dbReference type="AlphaFoldDB" id="A0A4Q0VJN7"/>
<protein>
    <submittedName>
        <fullName evidence="2">Alpha/beta hydrolase</fullName>
    </submittedName>
</protein>
<dbReference type="Gene3D" id="3.40.50.1820">
    <property type="entry name" value="alpha/beta hydrolase"/>
    <property type="match status" value="1"/>
</dbReference>
<keyword evidence="3" id="KW-1185">Reference proteome</keyword>
<feature type="region of interest" description="Disordered" evidence="1">
    <location>
        <begin position="278"/>
        <end position="301"/>
    </location>
</feature>
<dbReference type="Proteomes" id="UP000290602">
    <property type="component" value="Unassembled WGS sequence"/>
</dbReference>
<dbReference type="InterPro" id="IPR029058">
    <property type="entry name" value="AB_hydrolase_fold"/>
</dbReference>
<evidence type="ECO:0000256" key="1">
    <source>
        <dbReference type="SAM" id="MobiDB-lite"/>
    </source>
</evidence>
<accession>A0A4Q0VJN7</accession>
<dbReference type="RefSeq" id="WP_129032871.1">
    <property type="nucleotide sequence ID" value="NZ_CP059603.1"/>
</dbReference>
<dbReference type="InterPro" id="IPR010315">
    <property type="entry name" value="DUF915_hydro-like"/>
</dbReference>
<dbReference type="GO" id="GO:0016787">
    <property type="term" value="F:hydrolase activity"/>
    <property type="evidence" value="ECO:0007669"/>
    <property type="project" value="UniProtKB-KW"/>
</dbReference>
<reference evidence="2 3" key="1">
    <citation type="submission" date="2018-08" db="EMBL/GenBank/DDBJ databases">
        <title>Lactobacillus suantsai sp. nov., isolated from traditional fermented suan-tsai in Taiwan.</title>
        <authorList>
            <person name="Huang C.-H."/>
        </authorList>
    </citation>
    <scope>NUCLEOTIDE SEQUENCE [LARGE SCALE GENOMIC DNA]</scope>
    <source>
        <strain evidence="2 3">BCRC 12945</strain>
    </source>
</reference>
<dbReference type="Pfam" id="PF06028">
    <property type="entry name" value="DUF915"/>
    <property type="match status" value="1"/>
</dbReference>
<keyword evidence="2" id="KW-0378">Hydrolase</keyword>
<dbReference type="EMBL" id="QXIL01000016">
    <property type="protein sequence ID" value="RXI77989.1"/>
    <property type="molecule type" value="Genomic_DNA"/>
</dbReference>
<organism evidence="2 3">
    <name type="scientific">Levilactobacillus suantsaii</name>
    <dbReference type="NCBI Taxonomy" id="2292255"/>
    <lineage>
        <taxon>Bacteria</taxon>
        <taxon>Bacillati</taxon>
        <taxon>Bacillota</taxon>
        <taxon>Bacilli</taxon>
        <taxon>Lactobacillales</taxon>
        <taxon>Lactobacillaceae</taxon>
        <taxon>Levilactobacillus</taxon>
    </lineage>
</organism>
<evidence type="ECO:0000313" key="2">
    <source>
        <dbReference type="EMBL" id="RXI77989.1"/>
    </source>
</evidence>
<gene>
    <name evidence="2" type="ORF">DXH47_08285</name>
</gene>
<evidence type="ECO:0000313" key="3">
    <source>
        <dbReference type="Proteomes" id="UP000290602"/>
    </source>
</evidence>